<dbReference type="Proteomes" id="UP001465976">
    <property type="component" value="Unassembled WGS sequence"/>
</dbReference>
<evidence type="ECO:0000256" key="1">
    <source>
        <dbReference type="SAM" id="MobiDB-lite"/>
    </source>
</evidence>
<dbReference type="EMBL" id="JBAHYK010000016">
    <property type="protein sequence ID" value="KAL0581096.1"/>
    <property type="molecule type" value="Genomic_DNA"/>
</dbReference>
<sequence length="196" mass="20584">MDPLLLTPEDANRPIPLPNEVVSEATRNITVLSSSTPIPRTPITIQLPDEELPLGFVPMTPMIRSPQLTPVTSSRSPPRSRASSRPSSPRHDDQTQSGFFSPIPSLAQFPSPPSPPTRPATASGTTRPPLSLVPTADGGASRALSGPPGAPQDAGIYHRTTSPIQGVSDGFVGWASPAPSHSSFMRPPASVFGDED</sequence>
<gene>
    <name evidence="2" type="ORF">V5O48_000885</name>
</gene>
<keyword evidence="3" id="KW-1185">Reference proteome</keyword>
<evidence type="ECO:0000313" key="2">
    <source>
        <dbReference type="EMBL" id="KAL0581096.1"/>
    </source>
</evidence>
<proteinExistence type="predicted"/>
<comment type="caution">
    <text evidence="2">The sequence shown here is derived from an EMBL/GenBank/DDBJ whole genome shotgun (WGS) entry which is preliminary data.</text>
</comment>
<evidence type="ECO:0000313" key="3">
    <source>
        <dbReference type="Proteomes" id="UP001465976"/>
    </source>
</evidence>
<feature type="compositionally biased region" description="Low complexity" evidence="1">
    <location>
        <begin position="73"/>
        <end position="87"/>
    </location>
</feature>
<feature type="compositionally biased region" description="Low complexity" evidence="1">
    <location>
        <begin position="119"/>
        <end position="129"/>
    </location>
</feature>
<organism evidence="2 3">
    <name type="scientific">Marasmius crinis-equi</name>
    <dbReference type="NCBI Taxonomy" id="585013"/>
    <lineage>
        <taxon>Eukaryota</taxon>
        <taxon>Fungi</taxon>
        <taxon>Dikarya</taxon>
        <taxon>Basidiomycota</taxon>
        <taxon>Agaricomycotina</taxon>
        <taxon>Agaricomycetes</taxon>
        <taxon>Agaricomycetidae</taxon>
        <taxon>Agaricales</taxon>
        <taxon>Marasmiineae</taxon>
        <taxon>Marasmiaceae</taxon>
        <taxon>Marasmius</taxon>
    </lineage>
</organism>
<feature type="region of interest" description="Disordered" evidence="1">
    <location>
        <begin position="56"/>
        <end position="196"/>
    </location>
</feature>
<name>A0ABR3FZU1_9AGAR</name>
<accession>A0ABR3FZU1</accession>
<reference evidence="2 3" key="1">
    <citation type="submission" date="2024-02" db="EMBL/GenBank/DDBJ databases">
        <title>A draft genome for the cacao thread blight pathogen Marasmius crinis-equi.</title>
        <authorList>
            <person name="Cohen S.P."/>
            <person name="Baruah I.K."/>
            <person name="Amoako-Attah I."/>
            <person name="Bukari Y."/>
            <person name="Meinhardt L.W."/>
            <person name="Bailey B.A."/>
        </authorList>
    </citation>
    <scope>NUCLEOTIDE SEQUENCE [LARGE SCALE GENOMIC DNA]</scope>
    <source>
        <strain evidence="2 3">GH-76</strain>
    </source>
</reference>
<protein>
    <submittedName>
        <fullName evidence="2">Uncharacterized protein</fullName>
    </submittedName>
</protein>